<dbReference type="Proteomes" id="UP000821865">
    <property type="component" value="Chromosome 1"/>
</dbReference>
<dbReference type="EMBL" id="CM023470">
    <property type="protein sequence ID" value="KAH7978155.1"/>
    <property type="molecule type" value="Genomic_DNA"/>
</dbReference>
<keyword evidence="2" id="KW-1185">Reference proteome</keyword>
<organism evidence="1 2">
    <name type="scientific">Dermacentor silvarum</name>
    <name type="common">Tick</name>
    <dbReference type="NCBI Taxonomy" id="543639"/>
    <lineage>
        <taxon>Eukaryota</taxon>
        <taxon>Metazoa</taxon>
        <taxon>Ecdysozoa</taxon>
        <taxon>Arthropoda</taxon>
        <taxon>Chelicerata</taxon>
        <taxon>Arachnida</taxon>
        <taxon>Acari</taxon>
        <taxon>Parasitiformes</taxon>
        <taxon>Ixodida</taxon>
        <taxon>Ixodoidea</taxon>
        <taxon>Ixodidae</taxon>
        <taxon>Rhipicephalinae</taxon>
        <taxon>Dermacentor</taxon>
    </lineage>
</organism>
<comment type="caution">
    <text evidence="1">The sequence shown here is derived from an EMBL/GenBank/DDBJ whole genome shotgun (WGS) entry which is preliminary data.</text>
</comment>
<evidence type="ECO:0000313" key="2">
    <source>
        <dbReference type="Proteomes" id="UP000821865"/>
    </source>
</evidence>
<proteinExistence type="predicted"/>
<gene>
    <name evidence="1" type="ORF">HPB49_004692</name>
</gene>
<name>A0ACB8DV20_DERSI</name>
<sequence length="211" mass="24082">MENRRSLALLRPPRLARRKRRTAATQLLQVLMEAARSQPSALKGDLQFPPPSVPSSLRVPLPEYGGYSDRMTATEYLEALHRYFRGAVSCGIQSSGYRIREALPRYEARLQRLGWQTLQQRRTVARIGFLCRCLDGSLDDSYISSVVRYSKRTGQPEPMYARTVRHQNSLIPATVRDFLSAPRHVRTPLPSDRASSRELCRTVARSLRNRA</sequence>
<reference evidence="1" key="1">
    <citation type="submission" date="2020-05" db="EMBL/GenBank/DDBJ databases">
        <title>Large-scale comparative analyses of tick genomes elucidate their genetic diversity and vector capacities.</title>
        <authorList>
            <person name="Jia N."/>
            <person name="Wang J."/>
            <person name="Shi W."/>
            <person name="Du L."/>
            <person name="Sun Y."/>
            <person name="Zhan W."/>
            <person name="Jiang J."/>
            <person name="Wang Q."/>
            <person name="Zhang B."/>
            <person name="Ji P."/>
            <person name="Sakyi L.B."/>
            <person name="Cui X."/>
            <person name="Yuan T."/>
            <person name="Jiang B."/>
            <person name="Yang W."/>
            <person name="Lam T.T.-Y."/>
            <person name="Chang Q."/>
            <person name="Ding S."/>
            <person name="Wang X."/>
            <person name="Zhu J."/>
            <person name="Ruan X."/>
            <person name="Zhao L."/>
            <person name="Wei J."/>
            <person name="Que T."/>
            <person name="Du C."/>
            <person name="Cheng J."/>
            <person name="Dai P."/>
            <person name="Han X."/>
            <person name="Huang E."/>
            <person name="Gao Y."/>
            <person name="Liu J."/>
            <person name="Shao H."/>
            <person name="Ye R."/>
            <person name="Li L."/>
            <person name="Wei W."/>
            <person name="Wang X."/>
            <person name="Wang C."/>
            <person name="Yang T."/>
            <person name="Huo Q."/>
            <person name="Li W."/>
            <person name="Guo W."/>
            <person name="Chen H."/>
            <person name="Zhou L."/>
            <person name="Ni X."/>
            <person name="Tian J."/>
            <person name="Zhou Y."/>
            <person name="Sheng Y."/>
            <person name="Liu T."/>
            <person name="Pan Y."/>
            <person name="Xia L."/>
            <person name="Li J."/>
            <person name="Zhao F."/>
            <person name="Cao W."/>
        </authorList>
    </citation>
    <scope>NUCLEOTIDE SEQUENCE</scope>
    <source>
        <strain evidence="1">Dsil-2018</strain>
    </source>
</reference>
<accession>A0ACB8DV20</accession>
<protein>
    <submittedName>
        <fullName evidence="1">Uncharacterized protein</fullName>
    </submittedName>
</protein>
<evidence type="ECO:0000313" key="1">
    <source>
        <dbReference type="EMBL" id="KAH7978155.1"/>
    </source>
</evidence>